<dbReference type="EMBL" id="NDXW01000001">
    <property type="protein sequence ID" value="RDH45633.1"/>
    <property type="molecule type" value="Genomic_DNA"/>
</dbReference>
<proteinExistence type="predicted"/>
<evidence type="ECO:0000313" key="1">
    <source>
        <dbReference type="EMBL" id="RDH45633.1"/>
    </source>
</evidence>
<comment type="caution">
    <text evidence="1">The sequence shown here is derived from an EMBL/GenBank/DDBJ whole genome shotgun (WGS) entry which is preliminary data.</text>
</comment>
<reference evidence="1 2" key="1">
    <citation type="submission" date="2017-04" db="EMBL/GenBank/DDBJ databases">
        <title>Draft genome sequence of Zooshikella ganghwensis VG4 isolated from Red Sea sediments.</title>
        <authorList>
            <person name="Rehman Z."/>
            <person name="Alam I."/>
            <person name="Kamau A."/>
            <person name="Bajic V."/>
            <person name="Leiknes T."/>
        </authorList>
    </citation>
    <scope>NUCLEOTIDE SEQUENCE [LARGE SCALE GENOMIC DNA]</scope>
    <source>
        <strain evidence="1 2">VG4</strain>
    </source>
</reference>
<dbReference type="Proteomes" id="UP000257039">
    <property type="component" value="Unassembled WGS sequence"/>
</dbReference>
<sequence length="107" mass="12514">MFWKKKDTYKLIPVLPTSHRNIFIRAIEISTDPIVLINNKIIKDYSEAGMLTRRHILECHSIEVRDGVVGVVGFHDHPKEMWINENYREFACYCEGMHWLTIQGPAS</sequence>
<name>A0A4P9VQ55_9GAMM</name>
<dbReference type="RefSeq" id="WP_094788569.1">
    <property type="nucleotide sequence ID" value="NZ_NDXW01000001.1"/>
</dbReference>
<keyword evidence="2" id="KW-1185">Reference proteome</keyword>
<evidence type="ECO:0000313" key="2">
    <source>
        <dbReference type="Proteomes" id="UP000257039"/>
    </source>
</evidence>
<organism evidence="1 2">
    <name type="scientific">Zooshikella ganghwensis</name>
    <dbReference type="NCBI Taxonomy" id="202772"/>
    <lineage>
        <taxon>Bacteria</taxon>
        <taxon>Pseudomonadati</taxon>
        <taxon>Pseudomonadota</taxon>
        <taxon>Gammaproteobacteria</taxon>
        <taxon>Oceanospirillales</taxon>
        <taxon>Zooshikellaceae</taxon>
        <taxon>Zooshikella</taxon>
    </lineage>
</organism>
<accession>A0A4P9VQ55</accession>
<gene>
    <name evidence="1" type="ORF">B9G39_20465</name>
</gene>
<dbReference type="AlphaFoldDB" id="A0A4P9VQ55"/>
<protein>
    <submittedName>
        <fullName evidence="1">Uncharacterized protein</fullName>
    </submittedName>
</protein>